<evidence type="ECO:0000256" key="1">
    <source>
        <dbReference type="SAM" id="Phobius"/>
    </source>
</evidence>
<keyword evidence="3" id="KW-1185">Reference proteome</keyword>
<dbReference type="Pfam" id="PF09527">
    <property type="entry name" value="ATPase_gene1"/>
    <property type="match status" value="1"/>
</dbReference>
<keyword evidence="1" id="KW-0472">Membrane</keyword>
<keyword evidence="1" id="KW-0812">Transmembrane</keyword>
<organism evidence="2 3">
    <name type="scientific">Flavobacterium sediminilitoris</name>
    <dbReference type="NCBI Taxonomy" id="2024526"/>
    <lineage>
        <taxon>Bacteria</taxon>
        <taxon>Pseudomonadati</taxon>
        <taxon>Bacteroidota</taxon>
        <taxon>Flavobacteriia</taxon>
        <taxon>Flavobacteriales</taxon>
        <taxon>Flavobacteriaceae</taxon>
        <taxon>Flavobacterium</taxon>
    </lineage>
</organism>
<dbReference type="EMBL" id="CP090145">
    <property type="protein sequence ID" value="UOX35015.1"/>
    <property type="molecule type" value="Genomic_DNA"/>
</dbReference>
<keyword evidence="1" id="KW-1133">Transmembrane helix</keyword>
<proteinExistence type="predicted"/>
<sequence length="69" mass="8214">MNKKPNKWLSLITIPFQMGFTIFIAHYLGTYLDEKYQKTYYQEVCTLIGVILAIYYVVKQVIFLNKNDK</sequence>
<protein>
    <submittedName>
        <fullName evidence="2">AtpZ/AtpI family protein</fullName>
    </submittedName>
</protein>
<feature type="transmembrane region" description="Helical" evidence="1">
    <location>
        <begin position="7"/>
        <end position="28"/>
    </location>
</feature>
<dbReference type="InterPro" id="IPR032820">
    <property type="entry name" value="ATPase_put"/>
</dbReference>
<dbReference type="Proteomes" id="UP000830454">
    <property type="component" value="Chromosome"/>
</dbReference>
<evidence type="ECO:0000313" key="3">
    <source>
        <dbReference type="Proteomes" id="UP000830454"/>
    </source>
</evidence>
<reference evidence="2" key="2">
    <citation type="submission" date="2022-04" db="EMBL/GenBank/DDBJ databases">
        <title>Complete Genome Sequence of Flavobacterium sediminilitoris YSM-43, Isolated from a Tidal Sediment.</title>
        <authorList>
            <person name="Lee P.A."/>
        </authorList>
    </citation>
    <scope>NUCLEOTIDE SEQUENCE</scope>
    <source>
        <strain evidence="2">YSM-43</strain>
    </source>
</reference>
<dbReference type="RefSeq" id="WP_045970066.1">
    <property type="nucleotide sequence ID" value="NZ_CP090145.1"/>
</dbReference>
<name>A0ABY4HQX9_9FLAO</name>
<reference evidence="2" key="1">
    <citation type="submission" date="2021-12" db="EMBL/GenBank/DDBJ databases">
        <authorList>
            <person name="Cha I.-T."/>
            <person name="Lee K.-E."/>
            <person name="Park S.-J."/>
        </authorList>
    </citation>
    <scope>NUCLEOTIDE SEQUENCE</scope>
    <source>
        <strain evidence="2">YSM-43</strain>
    </source>
</reference>
<feature type="transmembrane region" description="Helical" evidence="1">
    <location>
        <begin position="40"/>
        <end position="58"/>
    </location>
</feature>
<evidence type="ECO:0000313" key="2">
    <source>
        <dbReference type="EMBL" id="UOX35015.1"/>
    </source>
</evidence>
<accession>A0ABY4HQX9</accession>
<gene>
    <name evidence="2" type="ORF">LXD69_05750</name>
</gene>